<evidence type="ECO:0000313" key="1">
    <source>
        <dbReference type="EMBL" id="GES73594.1"/>
    </source>
</evidence>
<reference evidence="1" key="1">
    <citation type="submission" date="2019-10" db="EMBL/GenBank/DDBJ databases">
        <title>Conservation and host-specific expression of non-tandemly repeated heterogenous ribosome RNA gene in arbuscular mycorrhizal fungi.</title>
        <authorList>
            <person name="Maeda T."/>
            <person name="Kobayashi Y."/>
            <person name="Nakagawa T."/>
            <person name="Ezawa T."/>
            <person name="Yamaguchi K."/>
            <person name="Bino T."/>
            <person name="Nishimoto Y."/>
            <person name="Shigenobu S."/>
            <person name="Kawaguchi M."/>
        </authorList>
    </citation>
    <scope>NUCLEOTIDE SEQUENCE</scope>
    <source>
        <strain evidence="1">HR1</strain>
    </source>
</reference>
<dbReference type="EMBL" id="BLAL01000007">
    <property type="protein sequence ID" value="GES73594.1"/>
    <property type="molecule type" value="Genomic_DNA"/>
</dbReference>
<accession>A0A8H3QDY8</accession>
<name>A0A8H3QDY8_9GLOM</name>
<organism evidence="1 2">
    <name type="scientific">Rhizophagus clarus</name>
    <dbReference type="NCBI Taxonomy" id="94130"/>
    <lineage>
        <taxon>Eukaryota</taxon>
        <taxon>Fungi</taxon>
        <taxon>Fungi incertae sedis</taxon>
        <taxon>Mucoromycota</taxon>
        <taxon>Glomeromycotina</taxon>
        <taxon>Glomeromycetes</taxon>
        <taxon>Glomerales</taxon>
        <taxon>Glomeraceae</taxon>
        <taxon>Rhizophagus</taxon>
    </lineage>
</organism>
<protein>
    <submittedName>
        <fullName evidence="1">Uncharacterized protein</fullName>
    </submittedName>
</protein>
<gene>
    <name evidence="1" type="ORF">RCL2_000111900</name>
</gene>
<sequence length="196" mass="21271">MLVTNVNTHATIIPEYSVGTFSWKDKITNISIRHANAQYVVNQIGALFTNEINKLEDNKIEGEYNLIINNTSFEQIEEGDSRPINFNNTLPSSSSSGSSKVQGITQVKFKSPVKKSIPTGNFSATQPFLGINPALATNLNIVAVPLSGGNLHNITTSNVFSQNTQPAYPIIQPAPIDNADLLTQLLQGFNQILSAN</sequence>
<dbReference type="Proteomes" id="UP000615446">
    <property type="component" value="Unassembled WGS sequence"/>
</dbReference>
<dbReference type="AlphaFoldDB" id="A0A8H3QDY8"/>
<proteinExistence type="predicted"/>
<evidence type="ECO:0000313" key="2">
    <source>
        <dbReference type="Proteomes" id="UP000615446"/>
    </source>
</evidence>
<comment type="caution">
    <text evidence="1">The sequence shown here is derived from an EMBL/GenBank/DDBJ whole genome shotgun (WGS) entry which is preliminary data.</text>
</comment>